<keyword evidence="2" id="KW-0808">Transferase</keyword>
<dbReference type="InterPro" id="IPR052519">
    <property type="entry name" value="Euk-type_GlcNAc_Kinase"/>
</dbReference>
<dbReference type="Proteomes" id="UP001165074">
    <property type="component" value="Unassembled WGS sequence"/>
</dbReference>
<dbReference type="SUPFAM" id="SSF53067">
    <property type="entry name" value="Actin-like ATPase domain"/>
    <property type="match status" value="2"/>
</dbReference>
<evidence type="ECO:0000259" key="1">
    <source>
        <dbReference type="Pfam" id="PF01869"/>
    </source>
</evidence>
<protein>
    <submittedName>
        <fullName evidence="2">N-acetylglucosamine kinase</fullName>
    </submittedName>
</protein>
<gene>
    <name evidence="2" type="ORF">Airi02_069840</name>
</gene>
<dbReference type="InterPro" id="IPR043129">
    <property type="entry name" value="ATPase_NBD"/>
</dbReference>
<dbReference type="Gene3D" id="3.30.420.40">
    <property type="match status" value="2"/>
</dbReference>
<dbReference type="InterPro" id="IPR002731">
    <property type="entry name" value="ATPase_BadF"/>
</dbReference>
<evidence type="ECO:0000313" key="2">
    <source>
        <dbReference type="EMBL" id="GLY89055.1"/>
    </source>
</evidence>
<feature type="domain" description="ATPase BadF/BadG/BcrA/BcrD type" evidence="1">
    <location>
        <begin position="24"/>
        <end position="354"/>
    </location>
</feature>
<dbReference type="PANTHER" id="PTHR43190:SF3">
    <property type="entry name" value="N-ACETYL-D-GLUCOSAMINE KINASE"/>
    <property type="match status" value="1"/>
</dbReference>
<dbReference type="GO" id="GO:0016301">
    <property type="term" value="F:kinase activity"/>
    <property type="evidence" value="ECO:0007669"/>
    <property type="project" value="UniProtKB-KW"/>
</dbReference>
<comment type="caution">
    <text evidence="2">The sequence shown here is derived from an EMBL/GenBank/DDBJ whole genome shotgun (WGS) entry which is preliminary data.</text>
</comment>
<reference evidence="2" key="1">
    <citation type="submission" date="2023-03" db="EMBL/GenBank/DDBJ databases">
        <title>Actinoallomurus iriomotensis NBRC 103684.</title>
        <authorList>
            <person name="Ichikawa N."/>
            <person name="Sato H."/>
            <person name="Tonouchi N."/>
        </authorList>
    </citation>
    <scope>NUCLEOTIDE SEQUENCE</scope>
    <source>
        <strain evidence="2">NBRC 103684</strain>
    </source>
</reference>
<proteinExistence type="predicted"/>
<organism evidence="2 3">
    <name type="scientific">Actinoallomurus iriomotensis</name>
    <dbReference type="NCBI Taxonomy" id="478107"/>
    <lineage>
        <taxon>Bacteria</taxon>
        <taxon>Bacillati</taxon>
        <taxon>Actinomycetota</taxon>
        <taxon>Actinomycetes</taxon>
        <taxon>Streptosporangiales</taxon>
        <taxon>Thermomonosporaceae</taxon>
        <taxon>Actinoallomurus</taxon>
    </lineage>
</organism>
<dbReference type="PANTHER" id="PTHR43190">
    <property type="entry name" value="N-ACETYL-D-GLUCOSAMINE KINASE"/>
    <property type="match status" value="1"/>
</dbReference>
<sequence length="360" mass="36142">MFPGERPMFYRHYVCSNAIGPYLVGVDAGGTRTRAAIVTLDGVVAGYGTGPGANPNSGGGTSGELTQALTTALTAALKELDPARVVHGVFGIAGAGAANRPRAVASANAAWAAAGVPGEPEVVTDIPVAFAAGSAERTGIVILAGTGAGAAVIDAGEIERRSDANGYLIGDEGSAVWIGREGVRAAMRAYDGRGRATVLAETVPRALLGEEAEPLLARLDRAIVAPTGAPTAGRTWSGSDLPQAIIRKVYAERPASIGKVAPWVSAAAEKGDPVAVEIVAEAVRHLLEDADAVRPALDDLLAAREGTAGFGLVVSGSLLESGPVADGVRAGLVSRFGVEPTPAGDGAVGAARLAAHRAGR</sequence>
<keyword evidence="3" id="KW-1185">Reference proteome</keyword>
<evidence type="ECO:0000313" key="3">
    <source>
        <dbReference type="Proteomes" id="UP001165074"/>
    </source>
</evidence>
<keyword evidence="2" id="KW-0418">Kinase</keyword>
<dbReference type="EMBL" id="BSTK01000012">
    <property type="protein sequence ID" value="GLY89055.1"/>
    <property type="molecule type" value="Genomic_DNA"/>
</dbReference>
<dbReference type="Pfam" id="PF01869">
    <property type="entry name" value="BcrAD_BadFG"/>
    <property type="match status" value="1"/>
</dbReference>
<name>A0A9W6S634_9ACTN</name>
<accession>A0A9W6S634</accession>
<dbReference type="AlphaFoldDB" id="A0A9W6S634"/>